<name>A0A7V7QK38_9FIRM</name>
<reference evidence="9 10" key="2">
    <citation type="submission" date="2020-02" db="EMBL/GenBank/DDBJ databases">
        <title>Candidatus Galacturonibacter soehngenii shows hetero-acetogenic catabolism of galacturonic acid but lacks a canonical carbon monoxide dehydrogenase/acetyl-CoA synthase complex.</title>
        <authorList>
            <person name="Diender M."/>
            <person name="Stouten G.R."/>
            <person name="Petersen J.F."/>
            <person name="Nielsen P.H."/>
            <person name="Dueholm M.S."/>
            <person name="Pronk J.T."/>
            <person name="Van Loosdrecht M.C.M."/>
        </authorList>
    </citation>
    <scope>NUCLEOTIDE SEQUENCE [LARGE SCALE GENOMIC DNA]</scope>
    <source>
        <strain evidence="9">GalUA</strain>
    </source>
</reference>
<keyword evidence="5 7" id="KW-0418">Kinase</keyword>
<dbReference type="RefSeq" id="WP_151144948.1">
    <property type="nucleotide sequence ID" value="NZ_WAGX01000005.1"/>
</dbReference>
<sequence length="311" mass="33930">MKKKKIVVALGREAFGAIIPDQQRAVRRAAKAIADLVEAKYQVIITHSNGPQVGMLHTAMTEFSRLDSTYTVAPMSVCGALSQGYIGYDLQNAIRSELLERGIFKPVSTIITQVRVDPFDEAFSHPTKVIGRYMSKEEADEEVKKGNYVVKEAKGYRRVVATPKPIDIYEIDAIKALSDADQLVIACGGGGIPVLEQGTHLRGASAVIEKDSATAKLADMVDADMILFLTGVEKVALNYNTPSEVFLDSITVAEAKEYKKEGHFPETSMLPKIEASIEFVEKKEGRSAIITHLEKAKDAINKKTGTIITAS</sequence>
<dbReference type="GO" id="GO:0005829">
    <property type="term" value="C:cytosol"/>
    <property type="evidence" value="ECO:0007669"/>
    <property type="project" value="TreeGrafter"/>
</dbReference>
<comment type="similarity">
    <text evidence="2 7">Belongs to the carbamate kinase family.</text>
</comment>
<dbReference type="SUPFAM" id="SSF53633">
    <property type="entry name" value="Carbamate kinase-like"/>
    <property type="match status" value="1"/>
</dbReference>
<keyword evidence="4 7" id="KW-0808">Transferase</keyword>
<dbReference type="PANTHER" id="PTHR30409">
    <property type="entry name" value="CARBAMATE KINASE"/>
    <property type="match status" value="1"/>
</dbReference>
<dbReference type="InterPro" id="IPR001048">
    <property type="entry name" value="Asp/Glu/Uridylate_kinase"/>
</dbReference>
<keyword evidence="10" id="KW-1185">Reference proteome</keyword>
<comment type="pathway">
    <text evidence="1">Metabolic intermediate metabolism; carbamoyl phosphate degradation; CO(2) and NH(3) from carbamoyl phosphate: step 1/1.</text>
</comment>
<dbReference type="NCBIfam" id="NF009007">
    <property type="entry name" value="PRK12352.1"/>
    <property type="match status" value="1"/>
</dbReference>
<dbReference type="AlphaFoldDB" id="A0A7V7QK38"/>
<dbReference type="Proteomes" id="UP000461768">
    <property type="component" value="Unassembled WGS sequence"/>
</dbReference>
<dbReference type="EMBL" id="WAGX01000005">
    <property type="protein sequence ID" value="KAB1438098.1"/>
    <property type="molecule type" value="Genomic_DNA"/>
</dbReference>
<evidence type="ECO:0000256" key="3">
    <source>
        <dbReference type="ARBA" id="ARBA00013070"/>
    </source>
</evidence>
<gene>
    <name evidence="9" type="ORF">F7O84_11095</name>
</gene>
<evidence type="ECO:0000256" key="4">
    <source>
        <dbReference type="ARBA" id="ARBA00022679"/>
    </source>
</evidence>
<dbReference type="Gene3D" id="3.40.1160.10">
    <property type="entry name" value="Acetylglutamate kinase-like"/>
    <property type="match status" value="1"/>
</dbReference>
<dbReference type="GO" id="GO:0019546">
    <property type="term" value="P:L-arginine deiminase pathway"/>
    <property type="evidence" value="ECO:0007669"/>
    <property type="project" value="TreeGrafter"/>
</dbReference>
<comment type="caution">
    <text evidence="9">The sequence shown here is derived from an EMBL/GenBank/DDBJ whole genome shotgun (WGS) entry which is preliminary data.</text>
</comment>
<dbReference type="OrthoDB" id="9766717at2"/>
<dbReference type="PRINTS" id="PR01469">
    <property type="entry name" value="CARBMTKINASE"/>
</dbReference>
<organism evidence="9 10">
    <name type="scientific">Candidatus Galacturonatibacter soehngenii</name>
    <dbReference type="NCBI Taxonomy" id="2307010"/>
    <lineage>
        <taxon>Bacteria</taxon>
        <taxon>Bacillati</taxon>
        <taxon>Bacillota</taxon>
        <taxon>Clostridia</taxon>
        <taxon>Lachnospirales</taxon>
        <taxon>Lachnospiraceae</taxon>
        <taxon>Candidatus Galacturonatibacter</taxon>
    </lineage>
</organism>
<dbReference type="Pfam" id="PF00696">
    <property type="entry name" value="AA_kinase"/>
    <property type="match status" value="1"/>
</dbReference>
<accession>A0A7V7QK38</accession>
<dbReference type="InterPro" id="IPR036393">
    <property type="entry name" value="AceGlu_kinase-like_sf"/>
</dbReference>
<dbReference type="PIRSF" id="PIRSF000723">
    <property type="entry name" value="Carbamate_kin"/>
    <property type="match status" value="1"/>
</dbReference>
<proteinExistence type="inferred from homology"/>
<protein>
    <recommendedName>
        <fullName evidence="3 7">Carbamate kinase</fullName>
    </recommendedName>
</protein>
<dbReference type="UniPathway" id="UPA00996">
    <property type="reaction ID" value="UER00366"/>
</dbReference>
<evidence type="ECO:0000256" key="6">
    <source>
        <dbReference type="ARBA" id="ARBA00048467"/>
    </source>
</evidence>
<evidence type="ECO:0000313" key="9">
    <source>
        <dbReference type="EMBL" id="KAB1438098.1"/>
    </source>
</evidence>
<feature type="domain" description="Aspartate/glutamate/uridylate kinase" evidence="8">
    <location>
        <begin position="5"/>
        <end position="290"/>
    </location>
</feature>
<evidence type="ECO:0000256" key="2">
    <source>
        <dbReference type="ARBA" id="ARBA00011066"/>
    </source>
</evidence>
<evidence type="ECO:0000256" key="7">
    <source>
        <dbReference type="PIRNR" id="PIRNR000723"/>
    </source>
</evidence>
<evidence type="ECO:0000256" key="5">
    <source>
        <dbReference type="ARBA" id="ARBA00022777"/>
    </source>
</evidence>
<dbReference type="CDD" id="cd04235">
    <property type="entry name" value="AAK_CK"/>
    <property type="match status" value="1"/>
</dbReference>
<evidence type="ECO:0000256" key="1">
    <source>
        <dbReference type="ARBA" id="ARBA00005118"/>
    </source>
</evidence>
<evidence type="ECO:0000313" key="10">
    <source>
        <dbReference type="Proteomes" id="UP000461768"/>
    </source>
</evidence>
<evidence type="ECO:0000259" key="8">
    <source>
        <dbReference type="Pfam" id="PF00696"/>
    </source>
</evidence>
<reference evidence="9 10" key="1">
    <citation type="submission" date="2019-09" db="EMBL/GenBank/DDBJ databases">
        <authorList>
            <person name="Valk L.C."/>
        </authorList>
    </citation>
    <scope>NUCLEOTIDE SEQUENCE [LARGE SCALE GENOMIC DNA]</scope>
    <source>
        <strain evidence="9">GalUA</strain>
    </source>
</reference>
<comment type="catalytic activity">
    <reaction evidence="6">
        <text>hydrogencarbonate + NH4(+) + ATP = carbamoyl phosphate + ADP + H2O + H(+)</text>
        <dbReference type="Rhea" id="RHEA:10152"/>
        <dbReference type="ChEBI" id="CHEBI:15377"/>
        <dbReference type="ChEBI" id="CHEBI:15378"/>
        <dbReference type="ChEBI" id="CHEBI:17544"/>
        <dbReference type="ChEBI" id="CHEBI:28938"/>
        <dbReference type="ChEBI" id="CHEBI:30616"/>
        <dbReference type="ChEBI" id="CHEBI:58228"/>
        <dbReference type="ChEBI" id="CHEBI:456216"/>
        <dbReference type="EC" id="2.7.2.2"/>
    </reaction>
</comment>
<dbReference type="GO" id="GO:0008804">
    <property type="term" value="F:carbamate kinase activity"/>
    <property type="evidence" value="ECO:0007669"/>
    <property type="project" value="UniProtKB-EC"/>
</dbReference>
<dbReference type="PANTHER" id="PTHR30409:SF1">
    <property type="entry name" value="CARBAMATE KINASE-RELATED"/>
    <property type="match status" value="1"/>
</dbReference>
<dbReference type="InterPro" id="IPR003964">
    <property type="entry name" value="Carb_kinase"/>
</dbReference>